<feature type="transmembrane region" description="Helical" evidence="1">
    <location>
        <begin position="170"/>
        <end position="195"/>
    </location>
</feature>
<evidence type="ECO:0000256" key="1">
    <source>
        <dbReference type="SAM" id="Phobius"/>
    </source>
</evidence>
<comment type="caution">
    <text evidence="2">The sequence shown here is derived from an EMBL/GenBank/DDBJ whole genome shotgun (WGS) entry which is preliminary data.</text>
</comment>
<proteinExistence type="predicted"/>
<dbReference type="RefSeq" id="WP_281765886.1">
    <property type="nucleotide sequence ID" value="NZ_BRVO01000003.1"/>
</dbReference>
<keyword evidence="1" id="KW-0812">Transmembrane</keyword>
<feature type="transmembrane region" description="Helical" evidence="1">
    <location>
        <begin position="129"/>
        <end position="150"/>
    </location>
</feature>
<dbReference type="Proteomes" id="UP001143543">
    <property type="component" value="Unassembled WGS sequence"/>
</dbReference>
<protein>
    <submittedName>
        <fullName evidence="2">Uncharacterized protein</fullName>
    </submittedName>
</protein>
<evidence type="ECO:0000313" key="2">
    <source>
        <dbReference type="EMBL" id="GLB50257.1"/>
    </source>
</evidence>
<gene>
    <name evidence="2" type="ORF">Y10_26250</name>
</gene>
<sequence length="218" mass="26211">MDELEFLKKDWQRKALTLPKLSYDQIHQMIWRKSSSIVKWIFYISIIEFVFWLVIAISAKFTDVLNADRVELIEEIFHVFIIQAITFVYYAGLIVFIYFFFLNYKRISTIDNVKTLLKNILRTRRTVNYYVWFNLGYFALVSIITLSILINQNADMVNLHQEFTEQGREMTFYMAFYGVTILFIALFGFVIWLFYKLLYGILLGKLKRNYKELKKIDL</sequence>
<dbReference type="EMBL" id="BRVO01000003">
    <property type="protein sequence ID" value="GLB50257.1"/>
    <property type="molecule type" value="Genomic_DNA"/>
</dbReference>
<keyword evidence="1" id="KW-1133">Transmembrane helix</keyword>
<evidence type="ECO:0000313" key="3">
    <source>
        <dbReference type="Proteomes" id="UP001143543"/>
    </source>
</evidence>
<reference evidence="2" key="1">
    <citation type="submission" date="2022-07" db="EMBL/GenBank/DDBJ databases">
        <title>Taxonomy of Novel Oxalotrophic and Methylotrophic Bacteria.</title>
        <authorList>
            <person name="Sahin N."/>
            <person name="Tani A."/>
        </authorList>
    </citation>
    <scope>NUCLEOTIDE SEQUENCE</scope>
    <source>
        <strain evidence="2">Y10</strain>
    </source>
</reference>
<name>A0ABQ5MLM5_9FLAO</name>
<feature type="transmembrane region" description="Helical" evidence="1">
    <location>
        <begin position="40"/>
        <end position="59"/>
    </location>
</feature>
<accession>A0ABQ5MLM5</accession>
<keyword evidence="1" id="KW-0472">Membrane</keyword>
<keyword evidence="3" id="KW-1185">Reference proteome</keyword>
<organism evidence="2 3">
    <name type="scientific">Neptunitalea lumnitzerae</name>
    <dbReference type="NCBI Taxonomy" id="2965509"/>
    <lineage>
        <taxon>Bacteria</taxon>
        <taxon>Pseudomonadati</taxon>
        <taxon>Bacteroidota</taxon>
        <taxon>Flavobacteriia</taxon>
        <taxon>Flavobacteriales</taxon>
        <taxon>Flavobacteriaceae</taxon>
        <taxon>Neptunitalea</taxon>
    </lineage>
</organism>
<feature type="transmembrane region" description="Helical" evidence="1">
    <location>
        <begin position="79"/>
        <end position="101"/>
    </location>
</feature>